<dbReference type="EMBL" id="LN734822">
    <property type="protein sequence ID" value="CEL23700.1"/>
    <property type="molecule type" value="Genomic_DNA"/>
</dbReference>
<gene>
    <name evidence="1" type="ORF">BRM9_0082</name>
    <name evidence="2" type="ORF">DSM1535_1399</name>
    <name evidence="4" type="ORF">ISP06_05515</name>
    <name evidence="3" type="ORF">MB9_0043</name>
</gene>
<dbReference type="EMBL" id="LN515531">
    <property type="protein sequence ID" value="CEA13733.1"/>
    <property type="molecule type" value="Genomic_DNA"/>
</dbReference>
<evidence type="ECO:0000313" key="3">
    <source>
        <dbReference type="EMBL" id="CEL23700.1"/>
    </source>
</evidence>
<dbReference type="STRING" id="2162.BRM9_0082"/>
<dbReference type="GeneID" id="60431091"/>
<proteinExistence type="predicted"/>
<reference evidence="2" key="2">
    <citation type="submission" date="2014-08" db="EMBL/GenBank/DDBJ databases">
        <authorList>
            <person name="Wibberg D."/>
        </authorList>
    </citation>
    <scope>NUCLEOTIDE SEQUENCE</scope>
</reference>
<reference evidence="4" key="4">
    <citation type="submission" date="2020-10" db="EMBL/GenBank/DDBJ databases">
        <title>Dehalococcoides mccartyi of a TCE/Cr reducing biochatode.</title>
        <authorList>
            <person name="Matturro B."/>
        </authorList>
    </citation>
    <scope>NUCLEOTIDE SEQUENCE</scope>
    <source>
        <strain evidence="4">Bin2</strain>
    </source>
</reference>
<dbReference type="EMBL" id="CP006933">
    <property type="protein sequence ID" value="AIS30913.1"/>
    <property type="molecule type" value="Genomic_DNA"/>
</dbReference>
<dbReference type="Proteomes" id="UP000062768">
    <property type="component" value="Chromosome I"/>
</dbReference>
<dbReference type="KEGG" id="mfc:BRM9_0082"/>
<evidence type="ECO:0000313" key="1">
    <source>
        <dbReference type="EMBL" id="AIS30913.1"/>
    </source>
</evidence>
<dbReference type="Proteomes" id="UP000029661">
    <property type="component" value="Chromosome"/>
</dbReference>
<dbReference type="AlphaFoldDB" id="A0A090I3D7"/>
<protein>
    <submittedName>
        <fullName evidence="2">Uncharacterized protein</fullName>
    </submittedName>
</protein>
<reference evidence="1" key="1">
    <citation type="submission" date="2013-12" db="EMBL/GenBank/DDBJ databases">
        <title>The complete genome sequence of Methanobacterium sp. BRM9.</title>
        <authorList>
            <consortium name="Pastoral Greenhouse Gas Research Consortium"/>
            <person name="Kelly W.J."/>
            <person name="Leahy S.C."/>
            <person name="Perry R."/>
            <person name="Li D."/>
            <person name="Altermann E."/>
            <person name="Lambie S.C."/>
            <person name="Attwood G.T."/>
        </authorList>
    </citation>
    <scope>NUCLEOTIDE SEQUENCE [LARGE SCALE GENOMIC DNA]</scope>
    <source>
        <strain evidence="1">BRM9</strain>
    </source>
</reference>
<name>A0A090I3D7_METFO</name>
<dbReference type="Proteomes" id="UP000606900">
    <property type="component" value="Unassembled WGS sequence"/>
</dbReference>
<organism evidence="2">
    <name type="scientific">Methanobacterium formicicum</name>
    <dbReference type="NCBI Taxonomy" id="2162"/>
    <lineage>
        <taxon>Archaea</taxon>
        <taxon>Methanobacteriati</taxon>
        <taxon>Methanobacteriota</taxon>
        <taxon>Methanomada group</taxon>
        <taxon>Methanobacteria</taxon>
        <taxon>Methanobacteriales</taxon>
        <taxon>Methanobacteriaceae</taxon>
        <taxon>Methanobacterium</taxon>
    </lineage>
</organism>
<dbReference type="RefSeq" id="WP_171824043.1">
    <property type="nucleotide sequence ID" value="NZ_CALCVY010000048.1"/>
</dbReference>
<evidence type="ECO:0000313" key="5">
    <source>
        <dbReference type="Proteomes" id="UP000062768"/>
    </source>
</evidence>
<sequence length="54" mass="6447">MYQKVIRSEVLHKMGHVYERFQFLSRTRSLSDDQVEAIDQHLSQIMEVLNQPKS</sequence>
<dbReference type="PATRIC" id="fig|2162.10.peg.42"/>
<evidence type="ECO:0000313" key="2">
    <source>
        <dbReference type="EMBL" id="CEA13733.1"/>
    </source>
</evidence>
<dbReference type="KEGG" id="mfi:DSM1535_1399"/>
<accession>A0A090I3D7</accession>
<dbReference type="OrthoDB" id="70365at2157"/>
<dbReference type="EMBL" id="JADIIL010000019">
    <property type="protein sequence ID" value="MBF4474915.1"/>
    <property type="molecule type" value="Genomic_DNA"/>
</dbReference>
<evidence type="ECO:0000313" key="4">
    <source>
        <dbReference type="EMBL" id="MBF4474915.1"/>
    </source>
</evidence>
<reference evidence="3" key="3">
    <citation type="submission" date="2014-09" db="EMBL/GenBank/DDBJ databases">
        <authorList>
            <person name="Bishop-Lilly K.A."/>
            <person name="Broomall S.M."/>
            <person name="Chain P.S."/>
            <person name="Chertkov O."/>
            <person name="Coyne S.R."/>
            <person name="Daligault H.E."/>
            <person name="Davenport K.W."/>
            <person name="Erkkila T."/>
            <person name="Frey K.G."/>
            <person name="Gibbons H.S."/>
            <person name="Gu W."/>
            <person name="Jaissle J."/>
            <person name="Johnson S.L."/>
            <person name="Koroleva G.I."/>
            <person name="Ladner J.T."/>
            <person name="Lo C.-C."/>
            <person name="Minogue T.D."/>
            <person name="Munk C."/>
            <person name="Palacios G.F."/>
            <person name="Redden C.L."/>
            <person name="Rosenzweig C.N."/>
            <person name="Scholz M.B."/>
            <person name="Teshima H."/>
            <person name="Xu Y."/>
        </authorList>
    </citation>
    <scope>NUCLEOTIDE SEQUENCE</scope>
    <source>
        <strain evidence="3">Mb9</strain>
    </source>
</reference>
<keyword evidence="5" id="KW-1185">Reference proteome</keyword>